<name>A0A9W8UWA8_9HYPO</name>
<keyword evidence="1" id="KW-1133">Transmembrane helix</keyword>
<sequence length="686" mass="77093">MAICTICSNVVVALYPKPDGLEPQRSTKATYPSYDAAAVQSCWICSKFADWLKDDDDEAWQAWFQGPLTNVFQVETGALIGDGSSDPSSVDMEEDLPADSIGRRKLRISSMFLWRCLDGEEAGCQIELNFLRDTDFQGPDMYVHQKSPPGVDIERVRQWIKGCEKDHKNCVLSHQIWYPTRLLDLGTPGATTKLIISKETSPTGPYMTLSHRWGKHVYEQLTSQSEGRFKASIDISTLPRVFQDAIDMTRKLNIRYLWIDSLCIKQDKECGDWKVEALQMGNVYAHSYLNLSASYATERHDPPLFAPGSLDNTYPCRLEVECDGPLKKDYVVDGDIWADEALEAPLMGRGWVFQERFLAPRVLHFGKRQLAWECNGLDALEMFPHGLPRGMGMLSKEEVHLAVTLPKERTKRADFCRVWHDLVSKYSACSLTFPSDKLVAFAGVAKMIEARRKDEYIAGALQSTFLVDLAWFLTEYRDGLTPVSETATRAPSWSWLSLDGEICFYPEIPWADKLTMFASVLDIPASDSVGSSALVAHGAIRLKGLRLQVKSVIYERSGNVPRKFTVYRHEFEQGPSPESTRLDPDRPKSDIKRLIRDGNLWFVPLYASQAAIVAILVSAIGRTGDYRRVGAAQVQWLKIPHKSEGPHLDGWTPLSGSSHVGHKVAANLYADILKLKDGEESVFNLI</sequence>
<reference evidence="3" key="1">
    <citation type="submission" date="2022-09" db="EMBL/GenBank/DDBJ databases">
        <title>Fusarium specimens isolated from Avocado Roots.</title>
        <authorList>
            <person name="Stajich J."/>
            <person name="Roper C."/>
            <person name="Heimlech-Rivalta G."/>
        </authorList>
    </citation>
    <scope>NUCLEOTIDE SEQUENCE</scope>
    <source>
        <strain evidence="3">A02</strain>
    </source>
</reference>
<dbReference type="PANTHER" id="PTHR33112:SF8">
    <property type="entry name" value="HETEROKARYON INCOMPATIBILITY DOMAIN-CONTAINING PROTEIN"/>
    <property type="match status" value="1"/>
</dbReference>
<keyword evidence="1" id="KW-0812">Transmembrane</keyword>
<dbReference type="AlphaFoldDB" id="A0A9W8UWA8"/>
<dbReference type="EMBL" id="JAOQAV010000031">
    <property type="protein sequence ID" value="KAJ4183088.1"/>
    <property type="molecule type" value="Genomic_DNA"/>
</dbReference>
<evidence type="ECO:0000259" key="2">
    <source>
        <dbReference type="Pfam" id="PF06985"/>
    </source>
</evidence>
<evidence type="ECO:0000313" key="4">
    <source>
        <dbReference type="Proteomes" id="UP001152087"/>
    </source>
</evidence>
<keyword evidence="1" id="KW-0472">Membrane</keyword>
<dbReference type="Pfam" id="PF06985">
    <property type="entry name" value="HET"/>
    <property type="match status" value="1"/>
</dbReference>
<accession>A0A9W8UWA8</accession>
<dbReference type="PANTHER" id="PTHR33112">
    <property type="entry name" value="DOMAIN PROTEIN, PUTATIVE-RELATED"/>
    <property type="match status" value="1"/>
</dbReference>
<comment type="caution">
    <text evidence="3">The sequence shown here is derived from an EMBL/GenBank/DDBJ whole genome shotgun (WGS) entry which is preliminary data.</text>
</comment>
<feature type="domain" description="Heterokaryon incompatibility" evidence="2">
    <location>
        <begin position="206"/>
        <end position="355"/>
    </location>
</feature>
<feature type="transmembrane region" description="Helical" evidence="1">
    <location>
        <begin position="600"/>
        <end position="620"/>
    </location>
</feature>
<dbReference type="InterPro" id="IPR010730">
    <property type="entry name" value="HET"/>
</dbReference>
<gene>
    <name evidence="3" type="ORF">NW755_009936</name>
</gene>
<evidence type="ECO:0000313" key="3">
    <source>
        <dbReference type="EMBL" id="KAJ4183088.1"/>
    </source>
</evidence>
<organism evidence="3 4">
    <name type="scientific">Fusarium falciforme</name>
    <dbReference type="NCBI Taxonomy" id="195108"/>
    <lineage>
        <taxon>Eukaryota</taxon>
        <taxon>Fungi</taxon>
        <taxon>Dikarya</taxon>
        <taxon>Ascomycota</taxon>
        <taxon>Pezizomycotina</taxon>
        <taxon>Sordariomycetes</taxon>
        <taxon>Hypocreomycetidae</taxon>
        <taxon>Hypocreales</taxon>
        <taxon>Nectriaceae</taxon>
        <taxon>Fusarium</taxon>
        <taxon>Fusarium solani species complex</taxon>
    </lineage>
</organism>
<protein>
    <recommendedName>
        <fullName evidence="2">Heterokaryon incompatibility domain-containing protein</fullName>
    </recommendedName>
</protein>
<proteinExistence type="predicted"/>
<keyword evidence="4" id="KW-1185">Reference proteome</keyword>
<dbReference type="Proteomes" id="UP001152087">
    <property type="component" value="Unassembled WGS sequence"/>
</dbReference>
<evidence type="ECO:0000256" key="1">
    <source>
        <dbReference type="SAM" id="Phobius"/>
    </source>
</evidence>